<dbReference type="KEGG" id="ado:A6F68_01720"/>
<accession>A0A1B2ADJ5</accession>
<dbReference type="GO" id="GO:0033999">
    <property type="term" value="F:chondroitin B lyase activity"/>
    <property type="evidence" value="ECO:0007669"/>
    <property type="project" value="UniProtKB-EC"/>
</dbReference>
<dbReference type="EMBL" id="CP016591">
    <property type="protein sequence ID" value="ANY20232.1"/>
    <property type="molecule type" value="Genomic_DNA"/>
</dbReference>
<dbReference type="InterPro" id="IPR006626">
    <property type="entry name" value="PbH1"/>
</dbReference>
<dbReference type="Proteomes" id="UP000092932">
    <property type="component" value="Chromosome"/>
</dbReference>
<evidence type="ECO:0000313" key="2">
    <source>
        <dbReference type="Proteomes" id="UP000092932"/>
    </source>
</evidence>
<dbReference type="PATRIC" id="fig|692370.5.peg.1734"/>
<evidence type="ECO:0000313" key="1">
    <source>
        <dbReference type="EMBL" id="ANY20232.1"/>
    </source>
</evidence>
<name>A0A1B2ADJ5_9SPHN</name>
<proteinExistence type="predicted"/>
<dbReference type="SUPFAM" id="SSF51126">
    <property type="entry name" value="Pectin lyase-like"/>
    <property type="match status" value="2"/>
</dbReference>
<dbReference type="Pfam" id="PF14592">
    <property type="entry name" value="Chondroitinas_B"/>
    <property type="match status" value="1"/>
</dbReference>
<dbReference type="InterPro" id="IPR012334">
    <property type="entry name" value="Pectin_lyas_fold"/>
</dbReference>
<dbReference type="SMART" id="SM00710">
    <property type="entry name" value="PbH1"/>
    <property type="match status" value="7"/>
</dbReference>
<sequence>MRVETSLIAGLLVASAPLSAEDFLVHSQAEYAAAASKVRAGDAIVLANGEWRDFEIVLSGRGTVERPIALRAQSAGKVVLTGRSNLRIGGQFIVVSDLVFRDGYSPTGEVLSYRTSKDDPAHDSRMTGIVIDGFSKPGRYDDDYWISMYGRNNRFDHGYVAGKTNKGVTLAVRLDSEGSRQNGHRIDHNYFGKRPVLGSNGGETIRVGTSQFSMHDSGTVIENNYFEECDGEVEIVSIKAGRNVVRENVFDASQGAVTLRHGDGNLVERNVFLGRGKPHTGGIRVINRDQTVRGNYMEGLRGTGFASALAVMNGVPDSPVHRYVQVTNAVIEYNSIFDSTRIALAAGADAERSAPPTASLVENNLLSGEGDGLFVTVDDDVSGIAFAGNVVLAGSAAAAVPQLDRRKVALERAENGLLYPVGKETPNLGAPRDLKPVTRAEVGPGWYPKPVPAVEETSRTVRVSAGPAALERAISNAQPGDVIELAPGRYFVEKTLVVDRDVSVVGAAGPNDAVIAFARPSLFEIADGVALRLANLAITGDEAPDNVGNAVIRTSATPMRGNFTLELDRVAVRDLNVNRAFDVVVVGKSAFADSIVVRNSSFSNITGAVIRADAESDDFGQYGVEFVTVAKSNFSNVGGGVAVLYRGGRDESTFGPHFAMTGSQISGSGKAGADQPSVHLHGVQESRISGNTFSASGPVRVVHTVGVPDTVITGNTFDTAAPIEVIELEHRGAPRADTSGNLLPTDGRK</sequence>
<dbReference type="InterPro" id="IPR039513">
    <property type="entry name" value="PL-6"/>
</dbReference>
<dbReference type="EC" id="4.2.2.19" evidence="1"/>
<keyword evidence="2" id="KW-1185">Reference proteome</keyword>
<dbReference type="STRING" id="692370.A6F68_01720"/>
<dbReference type="InterPro" id="IPR011050">
    <property type="entry name" value="Pectin_lyase_fold/virulence"/>
</dbReference>
<gene>
    <name evidence="1" type="primary">cslB</name>
    <name evidence="1" type="ORF">A6F68_01720</name>
</gene>
<organism evidence="1 2">
    <name type="scientific">Tsuneonella dongtanensis</name>
    <dbReference type="NCBI Taxonomy" id="692370"/>
    <lineage>
        <taxon>Bacteria</taxon>
        <taxon>Pseudomonadati</taxon>
        <taxon>Pseudomonadota</taxon>
        <taxon>Alphaproteobacteria</taxon>
        <taxon>Sphingomonadales</taxon>
        <taxon>Erythrobacteraceae</taxon>
        <taxon>Tsuneonella</taxon>
    </lineage>
</organism>
<reference evidence="1 2" key="1">
    <citation type="submission" date="2016-07" db="EMBL/GenBank/DDBJ databases">
        <title>Complete genome sequence of Altererythrobacter dongtanensis KCTC 22672, a type strain with esterase isolated from tidal flat.</title>
        <authorList>
            <person name="Cheng H."/>
            <person name="Wu Y.-H."/>
            <person name="Zhou P."/>
            <person name="Huo Y.-Y."/>
            <person name="Wang C.-S."/>
            <person name="Xu X.-W."/>
        </authorList>
    </citation>
    <scope>NUCLEOTIDE SEQUENCE [LARGE SCALE GENOMIC DNA]</scope>
    <source>
        <strain evidence="1 2">KCTC 22672</strain>
    </source>
</reference>
<dbReference type="Gene3D" id="2.160.20.10">
    <property type="entry name" value="Single-stranded right-handed beta-helix, Pectin lyase-like"/>
    <property type="match status" value="2"/>
</dbReference>
<protein>
    <submittedName>
        <fullName evidence="1">Chondroitinase-B</fullName>
        <ecNumber evidence="1">4.2.2.19</ecNumber>
    </submittedName>
</protein>
<keyword evidence="1" id="KW-0456">Lyase</keyword>
<dbReference type="CDD" id="cd14251">
    <property type="entry name" value="PL-6"/>
    <property type="match status" value="1"/>
</dbReference>
<dbReference type="AlphaFoldDB" id="A0A1B2ADJ5"/>